<keyword evidence="10" id="KW-0472">Membrane</keyword>
<dbReference type="OrthoDB" id="9781904at2"/>
<keyword evidence="10" id="KW-1133">Transmembrane helix</keyword>
<dbReference type="SUPFAM" id="SSF55781">
    <property type="entry name" value="GAF domain-like"/>
    <property type="match status" value="1"/>
</dbReference>
<dbReference type="InterPro" id="IPR003660">
    <property type="entry name" value="HAMP_dom"/>
</dbReference>
<dbReference type="Gene3D" id="3.30.565.10">
    <property type="entry name" value="Histidine kinase-like ATPase, C-terminal domain"/>
    <property type="match status" value="1"/>
</dbReference>
<dbReference type="EC" id="2.7.13.3" evidence="3"/>
<evidence type="ECO:0000313" key="12">
    <source>
        <dbReference type="EMBL" id="OLN32950.1"/>
    </source>
</evidence>
<dbReference type="Pfam" id="PF07730">
    <property type="entry name" value="HisKA_3"/>
    <property type="match status" value="1"/>
</dbReference>
<dbReference type="SUPFAM" id="SSF55874">
    <property type="entry name" value="ATPase domain of HSP90 chaperone/DNA topoisomerase II/histidine kinase"/>
    <property type="match status" value="1"/>
</dbReference>
<dbReference type="EMBL" id="MLBF01000005">
    <property type="protein sequence ID" value="OLN32950.1"/>
    <property type="molecule type" value="Genomic_DNA"/>
</dbReference>
<dbReference type="SUPFAM" id="SSF158472">
    <property type="entry name" value="HAMP domain-like"/>
    <property type="match status" value="1"/>
</dbReference>
<dbReference type="RefSeq" id="WP_075363821.1">
    <property type="nucleotide sequence ID" value="NZ_MLBF01000005.1"/>
</dbReference>
<dbReference type="SMART" id="SM00304">
    <property type="entry name" value="HAMP"/>
    <property type="match status" value="1"/>
</dbReference>
<keyword evidence="7 12" id="KW-0418">Kinase</keyword>
<evidence type="ECO:0000256" key="4">
    <source>
        <dbReference type="ARBA" id="ARBA00022553"/>
    </source>
</evidence>
<evidence type="ECO:0000256" key="7">
    <source>
        <dbReference type="ARBA" id="ARBA00022777"/>
    </source>
</evidence>
<dbReference type="Gene3D" id="6.10.340.10">
    <property type="match status" value="1"/>
</dbReference>
<dbReference type="InterPro" id="IPR011712">
    <property type="entry name" value="Sig_transdc_His_kin_sub3_dim/P"/>
</dbReference>
<evidence type="ECO:0000256" key="6">
    <source>
        <dbReference type="ARBA" id="ARBA00022741"/>
    </source>
</evidence>
<keyword evidence="5" id="KW-0808">Transferase</keyword>
<evidence type="ECO:0000256" key="2">
    <source>
        <dbReference type="ARBA" id="ARBA00004370"/>
    </source>
</evidence>
<keyword evidence="10" id="KW-0812">Transmembrane</keyword>
<dbReference type="Proteomes" id="UP000186102">
    <property type="component" value="Unassembled WGS sequence"/>
</dbReference>
<keyword evidence="4" id="KW-0597">Phosphoprotein</keyword>
<evidence type="ECO:0000256" key="9">
    <source>
        <dbReference type="ARBA" id="ARBA00023012"/>
    </source>
</evidence>
<feature type="transmembrane region" description="Helical" evidence="10">
    <location>
        <begin position="6"/>
        <end position="26"/>
    </location>
</feature>
<feature type="domain" description="HAMP" evidence="11">
    <location>
        <begin position="181"/>
        <end position="233"/>
    </location>
</feature>
<evidence type="ECO:0000256" key="10">
    <source>
        <dbReference type="SAM" id="Phobius"/>
    </source>
</evidence>
<protein>
    <recommendedName>
        <fullName evidence="3">histidine kinase</fullName>
        <ecNumber evidence="3">2.7.13.3</ecNumber>
    </recommendedName>
</protein>
<evidence type="ECO:0000256" key="3">
    <source>
        <dbReference type="ARBA" id="ARBA00012438"/>
    </source>
</evidence>
<keyword evidence="13" id="KW-1185">Reference proteome</keyword>
<name>A0A1Q8R0N2_9FIRM</name>
<dbReference type="Pfam" id="PF00672">
    <property type="entry name" value="HAMP"/>
    <property type="match status" value="1"/>
</dbReference>
<dbReference type="InterPro" id="IPR036890">
    <property type="entry name" value="HATPase_C_sf"/>
</dbReference>
<sequence length="629" mass="70184">MKLGNKISIVTVAIIAVMGLLTVPLISHFVGNALRESVQDKEISLAKVVASNLANPALTGNYLTVQRNLEGLKEDRQLVYAFLILPDGSILHTFKGNISSELVELNRLTPKQSQALKSFSSNDGRVEDVGVLLLDGLESELHIGYKEDYIQATLKRVFETIFTLTLVGVILGSLAAGALGKYLSSPIATLTILTRKITEGQLDHRVNITTKDEVGELAQSFNRMLTALEESMSKIKVAEEEQRIKNRELSVLNGVAETIRLGQEINTVLQDALVQIVENLALSGGWVQLRSRETTEINNIITLGIAEHTIPCSECEFCECDLSMIEQGQCLSKSSLHKDGRTYQVTGVPIFVNDRILGAIYLLSNKELISADLVTLQTIGGQLGTMIENVNLWKELKAREAKVSQLLEKVIVAQEDERKRIARELHDETSQSLAALAMRLKVSMGWIHKDTRKAETLLEESKDEVVRIMRELHNIVFHLRPTLLDDLGLVPALRWLAESRDWKEPPEVDVQGNWSKERIDPQVETTLYRIGQEAITNAAKYSQATHLFIEFKVEETKAILKIQDNGKGFIWDENMFEIEQGKKPLGLIGMMERASLIGGRVEIYSEVKHGTTVETVIPLKKEDNSYGKN</sequence>
<dbReference type="PANTHER" id="PTHR24421:SF10">
    <property type="entry name" value="NITRATE_NITRITE SENSOR PROTEIN NARQ"/>
    <property type="match status" value="1"/>
</dbReference>
<comment type="caution">
    <text evidence="12">The sequence shown here is derived from an EMBL/GenBank/DDBJ whole genome shotgun (WGS) entry which is preliminary data.</text>
</comment>
<dbReference type="Gene3D" id="3.30.450.40">
    <property type="match status" value="1"/>
</dbReference>
<organism evidence="12 13">
    <name type="scientific">Desulfosporosinus metallidurans</name>
    <dbReference type="NCBI Taxonomy" id="1888891"/>
    <lineage>
        <taxon>Bacteria</taxon>
        <taxon>Bacillati</taxon>
        <taxon>Bacillota</taxon>
        <taxon>Clostridia</taxon>
        <taxon>Eubacteriales</taxon>
        <taxon>Desulfitobacteriaceae</taxon>
        <taxon>Desulfosporosinus</taxon>
    </lineage>
</organism>
<dbReference type="PROSITE" id="PS50885">
    <property type="entry name" value="HAMP"/>
    <property type="match status" value="1"/>
</dbReference>
<dbReference type="GO" id="GO:0005524">
    <property type="term" value="F:ATP binding"/>
    <property type="evidence" value="ECO:0007669"/>
    <property type="project" value="UniProtKB-KW"/>
</dbReference>
<evidence type="ECO:0000256" key="8">
    <source>
        <dbReference type="ARBA" id="ARBA00022840"/>
    </source>
</evidence>
<proteinExistence type="predicted"/>
<evidence type="ECO:0000256" key="5">
    <source>
        <dbReference type="ARBA" id="ARBA00022679"/>
    </source>
</evidence>
<keyword evidence="8" id="KW-0067">ATP-binding</keyword>
<dbReference type="InterPro" id="IPR050482">
    <property type="entry name" value="Sensor_HK_TwoCompSys"/>
</dbReference>
<dbReference type="GO" id="GO:0000155">
    <property type="term" value="F:phosphorelay sensor kinase activity"/>
    <property type="evidence" value="ECO:0007669"/>
    <property type="project" value="InterPro"/>
</dbReference>
<dbReference type="CDD" id="cd16917">
    <property type="entry name" value="HATPase_UhpB-NarQ-NarX-like"/>
    <property type="match status" value="1"/>
</dbReference>
<accession>A0A1Q8R0N2</accession>
<comment type="subcellular location">
    <subcellularLocation>
        <location evidence="2">Membrane</location>
    </subcellularLocation>
</comment>
<evidence type="ECO:0000259" key="11">
    <source>
        <dbReference type="PROSITE" id="PS50885"/>
    </source>
</evidence>
<dbReference type="AlphaFoldDB" id="A0A1Q8R0N2"/>
<evidence type="ECO:0000313" key="13">
    <source>
        <dbReference type="Proteomes" id="UP000186102"/>
    </source>
</evidence>
<dbReference type="InterPro" id="IPR003594">
    <property type="entry name" value="HATPase_dom"/>
</dbReference>
<dbReference type="InterPro" id="IPR029016">
    <property type="entry name" value="GAF-like_dom_sf"/>
</dbReference>
<dbReference type="GO" id="GO:0016020">
    <property type="term" value="C:membrane"/>
    <property type="evidence" value="ECO:0007669"/>
    <property type="project" value="UniProtKB-SubCell"/>
</dbReference>
<dbReference type="GO" id="GO:0046983">
    <property type="term" value="F:protein dimerization activity"/>
    <property type="evidence" value="ECO:0007669"/>
    <property type="project" value="InterPro"/>
</dbReference>
<evidence type="ECO:0000256" key="1">
    <source>
        <dbReference type="ARBA" id="ARBA00000085"/>
    </source>
</evidence>
<dbReference type="Gene3D" id="1.20.5.1930">
    <property type="match status" value="1"/>
</dbReference>
<keyword evidence="6" id="KW-0547">Nucleotide-binding</keyword>
<gene>
    <name evidence="12" type="ORF">DSOL_1061</name>
</gene>
<comment type="catalytic activity">
    <reaction evidence="1">
        <text>ATP + protein L-histidine = ADP + protein N-phospho-L-histidine.</text>
        <dbReference type="EC" id="2.7.13.3"/>
    </reaction>
</comment>
<dbReference type="CDD" id="cd06225">
    <property type="entry name" value="HAMP"/>
    <property type="match status" value="1"/>
</dbReference>
<dbReference type="PANTHER" id="PTHR24421">
    <property type="entry name" value="NITRATE/NITRITE SENSOR PROTEIN NARX-RELATED"/>
    <property type="match status" value="1"/>
</dbReference>
<keyword evidence="9" id="KW-0902">Two-component regulatory system</keyword>
<dbReference type="STRING" id="1888891.DSOL_1061"/>
<dbReference type="Pfam" id="PF02518">
    <property type="entry name" value="HATPase_c"/>
    <property type="match status" value="1"/>
</dbReference>
<reference evidence="12 13" key="1">
    <citation type="submission" date="2016-09" db="EMBL/GenBank/DDBJ databases">
        <title>Complete genome of Desulfosporosinus sp. OL.</title>
        <authorList>
            <person name="Mardanov A."/>
            <person name="Beletsky A."/>
            <person name="Panova A."/>
            <person name="Karnachuk O."/>
            <person name="Ravin N."/>
        </authorList>
    </citation>
    <scope>NUCLEOTIDE SEQUENCE [LARGE SCALE GENOMIC DNA]</scope>
    <source>
        <strain evidence="12 13">OL</strain>
    </source>
</reference>